<keyword evidence="4" id="KW-1134">Transmembrane beta strand</keyword>
<dbReference type="Gene3D" id="2.60.40.3110">
    <property type="match status" value="1"/>
</dbReference>
<keyword evidence="6" id="KW-0732">Signal</keyword>
<evidence type="ECO:0000259" key="11">
    <source>
        <dbReference type="Pfam" id="PF13953"/>
    </source>
</evidence>
<protein>
    <submittedName>
        <fullName evidence="13">Fimbrial biogenesis outer membrane usher protein</fullName>
    </submittedName>
</protein>
<feature type="compositionally biased region" description="Polar residues" evidence="10">
    <location>
        <begin position="578"/>
        <end position="602"/>
    </location>
</feature>
<feature type="region of interest" description="Disordered" evidence="10">
    <location>
        <begin position="578"/>
        <end position="605"/>
    </location>
</feature>
<dbReference type="PANTHER" id="PTHR30451">
    <property type="entry name" value="OUTER MEMBRANE USHER PROTEIN"/>
    <property type="match status" value="1"/>
</dbReference>
<dbReference type="Pfam" id="PF13954">
    <property type="entry name" value="PapC_N"/>
    <property type="match status" value="1"/>
</dbReference>
<evidence type="ECO:0000256" key="8">
    <source>
        <dbReference type="ARBA" id="ARBA00023237"/>
    </source>
</evidence>
<dbReference type="InterPro" id="IPR043142">
    <property type="entry name" value="PapC-like_C_sf"/>
</dbReference>
<dbReference type="InterPro" id="IPR018030">
    <property type="entry name" value="Fimbrial_membr_usher_CS"/>
</dbReference>
<evidence type="ECO:0000256" key="5">
    <source>
        <dbReference type="ARBA" id="ARBA00022692"/>
    </source>
</evidence>
<keyword evidence="7 9" id="KW-0472">Membrane</keyword>
<dbReference type="InterPro" id="IPR025949">
    <property type="entry name" value="PapC-like_C"/>
</dbReference>
<evidence type="ECO:0000256" key="3">
    <source>
        <dbReference type="ARBA" id="ARBA00022448"/>
    </source>
</evidence>
<gene>
    <name evidence="13" type="ORF">EEM47_23635</name>
</gene>
<evidence type="ECO:0000256" key="7">
    <source>
        <dbReference type="ARBA" id="ARBA00023136"/>
    </source>
</evidence>
<comment type="subcellular location">
    <subcellularLocation>
        <location evidence="1 9">Cell outer membrane</location>
        <topology evidence="1 9">Multi-pass membrane protein</topology>
    </subcellularLocation>
</comment>
<evidence type="ECO:0000256" key="10">
    <source>
        <dbReference type="SAM" id="MobiDB-lite"/>
    </source>
</evidence>
<dbReference type="GO" id="GO:0009297">
    <property type="term" value="P:pilus assembly"/>
    <property type="evidence" value="ECO:0007669"/>
    <property type="project" value="InterPro"/>
</dbReference>
<keyword evidence="3 9" id="KW-0813">Transport</keyword>
<dbReference type="InterPro" id="IPR025885">
    <property type="entry name" value="PapC_N"/>
</dbReference>
<dbReference type="EMBL" id="ROVY01000157">
    <property type="protein sequence ID" value="MHI24718.1"/>
    <property type="molecule type" value="Genomic_DNA"/>
</dbReference>
<dbReference type="Gene3D" id="3.10.20.410">
    <property type="match status" value="1"/>
</dbReference>
<dbReference type="GO" id="GO:0015473">
    <property type="term" value="F:fimbrial usher porin activity"/>
    <property type="evidence" value="ECO:0007669"/>
    <property type="project" value="InterPro"/>
</dbReference>
<feature type="domain" description="PapC-like C-terminal" evidence="11">
    <location>
        <begin position="736"/>
        <end position="791"/>
    </location>
</feature>
<evidence type="ECO:0000313" key="13">
    <source>
        <dbReference type="EMBL" id="MHI24718.1"/>
    </source>
</evidence>
<dbReference type="PROSITE" id="PS01151">
    <property type="entry name" value="FIMBRIAL_USHER"/>
    <property type="match status" value="1"/>
</dbReference>
<dbReference type="InterPro" id="IPR000015">
    <property type="entry name" value="Fimb_usher"/>
</dbReference>
<name>A0A3K8YF32_SALER</name>
<dbReference type="InterPro" id="IPR042186">
    <property type="entry name" value="FimD_plug_dom"/>
</dbReference>
<evidence type="ECO:0000256" key="9">
    <source>
        <dbReference type="RuleBase" id="RU003884"/>
    </source>
</evidence>
<proteinExistence type="inferred from homology"/>
<comment type="similarity">
    <text evidence="2 9">Belongs to the fimbrial export usher family.</text>
</comment>
<dbReference type="AlphaFoldDB" id="A0A3K8YF32"/>
<dbReference type="SUPFAM" id="SSF141729">
    <property type="entry name" value="FimD N-terminal domain-like"/>
    <property type="match status" value="1"/>
</dbReference>
<evidence type="ECO:0000256" key="6">
    <source>
        <dbReference type="ARBA" id="ARBA00022729"/>
    </source>
</evidence>
<keyword evidence="9" id="KW-1029">Fimbrium biogenesis</keyword>
<accession>A0A3K8YF32</accession>
<dbReference type="Pfam" id="PF13953">
    <property type="entry name" value="PapC_C"/>
    <property type="match status" value="1"/>
</dbReference>
<evidence type="ECO:0000259" key="12">
    <source>
        <dbReference type="Pfam" id="PF13954"/>
    </source>
</evidence>
<dbReference type="InterPro" id="IPR037224">
    <property type="entry name" value="PapC_N_sf"/>
</dbReference>
<reference evidence="13" key="1">
    <citation type="submission" date="2018-11" db="EMBL/GenBank/DDBJ databases">
        <authorList>
            <consortium name="PulseNet: The National Subtyping Network for Foodborne Disease Surveillance"/>
            <person name="Tarr C.L."/>
            <person name="Trees E."/>
            <person name="Katz L.S."/>
            <person name="Carleton-Romer H.A."/>
            <person name="Stroika S."/>
            <person name="Kucerova Z."/>
            <person name="Roache K.F."/>
            <person name="Sabol A.L."/>
            <person name="Besser J."/>
            <person name="Gerner-Smidt P."/>
        </authorList>
    </citation>
    <scope>NUCLEOTIDE SEQUENCE [LARGE SCALE GENOMIC DNA]</scope>
    <source>
        <strain evidence="13">PNUSAS059688</strain>
    </source>
</reference>
<evidence type="ECO:0000256" key="4">
    <source>
        <dbReference type="ARBA" id="ARBA00022452"/>
    </source>
</evidence>
<comment type="caution">
    <text evidence="13">The sequence shown here is derived from an EMBL/GenBank/DDBJ whole genome shotgun (WGS) entry which is preliminary data.</text>
</comment>
<sequence length="810" mass="89757">MYFPVTYAQNVEFNAHILDADDRKNIDLSAFSREGYVAPGEYLLDILLNGHMIRERQVIHFVTIGHEKSTVACLDDAFIGAIGLKPEVIKKIRHYPASTCNDLRNSDIHVKYSADNQSLSISVPQAWLEYQDENWIPPAMWDNGINGFVFDYNLLANRFMPQQGVTNSNYSLYGTTGFNIGAWRLRSDYQYNLYESDNERHSSLTLPQTYLFRPFPGIRSRLTVGQSYLNSDIFDSFRFAGVSLVSDSRMLPPSLRGYAPQISGIARTHAQVTVSQNGRILWQSQVPAGPFVIPNLSETVRGNLDVTVREDNGNVQSWQVNTASVPFLARKGNILYKTAIGKPLYGTGNHTVEPFFSSGEMTWGAFNDTSLYGGFIVSDGNYRALALGVGENMGRLGAASFDVTQSTTQLRNQSQRTGYSYRFNYAKTFDQTGSTIAFAGYRFSDKNFISMNQYLDRENDYFDSPAEKQSYILTFNQSFQAVGLSLLFSASRHNYWNAVTNDNYTVSLNKAFNIGPFYGSTASLSLGSGHLLDQQKDNQIYLSLTLPFGTGSQFSYAMQNDSNGRMEQTATLYNHPSDKTSWNMSVGQQRESGGENSASLSGDYQRETPYGQGDISFSKVNQQYSTLGLSWYGSFTATRYGAAFHQNIAGTDPRLMIDTDNISGVPVDYGRGITNRFGIAVVPGGNSYERSDVTIDVTQLPADISVPDGVISKVLTEGAIGYKKIKATKGGQLIGTIRMMDGKYPPFGTMVKNHNGETLGMVGNNGFTYLSGLTDKDYNKLRISWTGGQCLLNIPKNANLQSGVLLLPCD</sequence>
<dbReference type="GO" id="GO:0009279">
    <property type="term" value="C:cell outer membrane"/>
    <property type="evidence" value="ECO:0007669"/>
    <property type="project" value="UniProtKB-SubCell"/>
</dbReference>
<feature type="domain" description="PapC N-terminal" evidence="12">
    <location>
        <begin position="12"/>
        <end position="154"/>
    </location>
</feature>
<keyword evidence="5 9" id="KW-0812">Transmembrane</keyword>
<dbReference type="PANTHER" id="PTHR30451:SF4">
    <property type="entry name" value="OUTER MEMBRANE USHER PROTEIN YQIG-RELATED"/>
    <property type="match status" value="1"/>
</dbReference>
<dbReference type="Gene3D" id="2.60.40.2070">
    <property type="match status" value="1"/>
</dbReference>
<dbReference type="Pfam" id="PF00577">
    <property type="entry name" value="Usher"/>
    <property type="match status" value="1"/>
</dbReference>
<evidence type="ECO:0000256" key="1">
    <source>
        <dbReference type="ARBA" id="ARBA00004571"/>
    </source>
</evidence>
<organism evidence="13">
    <name type="scientific">Salmonella enterica</name>
    <name type="common">Salmonella choleraesuis</name>
    <dbReference type="NCBI Taxonomy" id="28901"/>
    <lineage>
        <taxon>Bacteria</taxon>
        <taxon>Pseudomonadati</taxon>
        <taxon>Pseudomonadota</taxon>
        <taxon>Gammaproteobacteria</taxon>
        <taxon>Enterobacterales</taxon>
        <taxon>Enterobacteriaceae</taxon>
        <taxon>Salmonella</taxon>
    </lineage>
</organism>
<dbReference type="Proteomes" id="UP000885364">
    <property type="component" value="Unassembled WGS sequence"/>
</dbReference>
<evidence type="ECO:0000256" key="2">
    <source>
        <dbReference type="ARBA" id="ARBA00008064"/>
    </source>
</evidence>
<keyword evidence="8 9" id="KW-0998">Cell outer membrane</keyword>
<dbReference type="Gene3D" id="2.60.40.2610">
    <property type="entry name" value="Outer membrane usher protein FimD, plug domain"/>
    <property type="match status" value="1"/>
</dbReference>